<sequence>MPMSKSLFCSIRVSVFVAGIGLGALRTGFWLQPTLVPRVRFCCETVSVLNPNTSRGLVTLKYKLNPYAYHWYQWDPGGVSFEKTQEFVFNIMCGLLEMEQTREKCFANSELELLRRKAHHMKDEGVKLSRAATHNRDILSQCYYVDRRIMLYAFEELTPYPKLKVWDPGQAIVFHDKTFPSYGDVITVSITDFLGLEDKAVILPGSTLKFYGEKSEEQQQRYNTLVSELSLLMALGTTPAVWWLCAVMIGATAIRGTMEIRAITVLHTFLIVEGSSRQLWNMSRQEELICATLFYLNEKINETRDSVNDLTETASVQSKEVKQAQHISAATNHTSSNLTCGDIHVMVEYKSTQIVVIGYAWDPMDRPTRGKLQIMVAREEPFTSTNYLAQTPPSDSFVTAYLVLFFTSMEEVMDFYFYDWFQSPRPPELNDHDNGARVITLRTFHQLEDKLISSIPGLISYLHFQFCNCVEKMTLVLFDLSFKHAMRMSMSEEIKAHVDGAGIVGLGLREEDEVGLCLVSKWDKRPEIPITPVLNRQHNPNLVDALIPLIALSVPIDPEEIHIREVCMKNALASLSKDHVAQNSFMRLEFPPMSSVKTWSDQRLQIPMFIETQSTVKGVVETWKTLIHSRTKGLEMMETLRPLVPHVALTIPSIGHGGLGDSIPEKTEVVLLLGLANTPLLEGSLVLQRERQRHSPVGFKARYGFDGSPDPIQCSMSGFEEQPHISTPRGDVFLNIFRIFLFLLDTKISSVGFGGGLVLFWRKSHEVEILPTNNRFIDTKVKMGNLSYMTFIYGDPVRQQRNLVLTELKAIGLNRNKGWGLIGEFNEIIKNGEKLGGPSRS</sequence>
<gene>
    <name evidence="1" type="ORF">DY000_02039988</name>
</gene>
<reference evidence="1 2" key="1">
    <citation type="journal article" date="2020" name="BMC Genomics">
        <title>Intraspecific diversification of the crop wild relative Brassica cretica Lam. using demographic model selection.</title>
        <authorList>
            <person name="Kioukis A."/>
            <person name="Michalopoulou V.A."/>
            <person name="Briers L."/>
            <person name="Pirintsos S."/>
            <person name="Studholme D.J."/>
            <person name="Pavlidis P."/>
            <person name="Sarris P.F."/>
        </authorList>
    </citation>
    <scope>NUCLEOTIDE SEQUENCE [LARGE SCALE GENOMIC DNA]</scope>
    <source>
        <strain evidence="2">cv. PFS-1207/04</strain>
    </source>
</reference>
<evidence type="ECO:0000313" key="2">
    <source>
        <dbReference type="Proteomes" id="UP000266723"/>
    </source>
</evidence>
<keyword evidence="2" id="KW-1185">Reference proteome</keyword>
<comment type="caution">
    <text evidence="1">The sequence shown here is derived from an EMBL/GenBank/DDBJ whole genome shotgun (WGS) entry which is preliminary data.</text>
</comment>
<organism evidence="1 2">
    <name type="scientific">Brassica cretica</name>
    <name type="common">Mustard</name>
    <dbReference type="NCBI Taxonomy" id="69181"/>
    <lineage>
        <taxon>Eukaryota</taxon>
        <taxon>Viridiplantae</taxon>
        <taxon>Streptophyta</taxon>
        <taxon>Embryophyta</taxon>
        <taxon>Tracheophyta</taxon>
        <taxon>Spermatophyta</taxon>
        <taxon>Magnoliopsida</taxon>
        <taxon>eudicotyledons</taxon>
        <taxon>Gunneridae</taxon>
        <taxon>Pentapetalae</taxon>
        <taxon>rosids</taxon>
        <taxon>malvids</taxon>
        <taxon>Brassicales</taxon>
        <taxon>Brassicaceae</taxon>
        <taxon>Brassiceae</taxon>
        <taxon>Brassica</taxon>
    </lineage>
</organism>
<protein>
    <submittedName>
        <fullName evidence="1">Uncharacterized protein</fullName>
    </submittedName>
</protein>
<proteinExistence type="predicted"/>
<dbReference type="Proteomes" id="UP000266723">
    <property type="component" value="Unassembled WGS sequence"/>
</dbReference>
<name>A0ABQ7B8R8_BRACR</name>
<accession>A0ABQ7B8R8</accession>
<dbReference type="EMBL" id="QGKV02001507">
    <property type="protein sequence ID" value="KAF3528912.1"/>
    <property type="molecule type" value="Genomic_DNA"/>
</dbReference>
<evidence type="ECO:0000313" key="1">
    <source>
        <dbReference type="EMBL" id="KAF3528912.1"/>
    </source>
</evidence>